<sequence>MKIGKKDSLASWTSNCNIKQTQFSLIYINHKWKRPRKKGKLPGALNPFEDLENSQAAMFSDKNEFLFTKTATDG</sequence>
<name>A0A1J1J4B5_9DIPT</name>
<dbReference type="Proteomes" id="UP000183832">
    <property type="component" value="Unassembled WGS sequence"/>
</dbReference>
<keyword evidence="2" id="KW-1185">Reference proteome</keyword>
<dbReference type="AlphaFoldDB" id="A0A1J1J4B5"/>
<evidence type="ECO:0000313" key="2">
    <source>
        <dbReference type="Proteomes" id="UP000183832"/>
    </source>
</evidence>
<organism evidence="1 2">
    <name type="scientific">Clunio marinus</name>
    <dbReference type="NCBI Taxonomy" id="568069"/>
    <lineage>
        <taxon>Eukaryota</taxon>
        <taxon>Metazoa</taxon>
        <taxon>Ecdysozoa</taxon>
        <taxon>Arthropoda</taxon>
        <taxon>Hexapoda</taxon>
        <taxon>Insecta</taxon>
        <taxon>Pterygota</taxon>
        <taxon>Neoptera</taxon>
        <taxon>Endopterygota</taxon>
        <taxon>Diptera</taxon>
        <taxon>Nematocera</taxon>
        <taxon>Chironomoidea</taxon>
        <taxon>Chironomidae</taxon>
        <taxon>Clunio</taxon>
    </lineage>
</organism>
<gene>
    <name evidence="1" type="ORF">CLUMA_CG020233</name>
</gene>
<reference evidence="1 2" key="1">
    <citation type="submission" date="2015-04" db="EMBL/GenBank/DDBJ databases">
        <authorList>
            <person name="Syromyatnikov M.Y."/>
            <person name="Popov V.N."/>
        </authorList>
    </citation>
    <scope>NUCLEOTIDE SEQUENCE [LARGE SCALE GENOMIC DNA]</scope>
</reference>
<accession>A0A1J1J4B5</accession>
<evidence type="ECO:0000313" key="1">
    <source>
        <dbReference type="EMBL" id="CRL07253.1"/>
    </source>
</evidence>
<dbReference type="EMBL" id="CVRI01000070">
    <property type="protein sequence ID" value="CRL07253.1"/>
    <property type="molecule type" value="Genomic_DNA"/>
</dbReference>
<proteinExistence type="predicted"/>
<protein>
    <submittedName>
        <fullName evidence="1">CLUMA_CG020233, isoform A</fullName>
    </submittedName>
</protein>